<evidence type="ECO:0000256" key="2">
    <source>
        <dbReference type="ARBA" id="ARBA00022801"/>
    </source>
</evidence>
<comment type="pathway">
    <text evidence="5">Glycan metabolism; pectin degradation; 2-dehydro-3-deoxy-D-gluconate from pectin: step 1/5.</text>
</comment>
<dbReference type="InterPro" id="IPR000070">
    <property type="entry name" value="Pectinesterase_cat"/>
</dbReference>
<sequence>MSRFFLAGFVALLTTGESWAQVAPPAGALVVALDGSGAYRTVQEAVNAVPDQSQKPVIIFIKKGTYREKLVVPTLKVRLRLVGEDKDQTTITFNDHTGDVAGHNTYNSYSVLVQANEFAAENITFENNAGYTAGQAVALHVEGDRATFKNCRMVGNQDVIFLATDGSRQYFQDCYIEGTTDFIFGASTAVFDRCTIKSKKNSFITAASTTAQQPFGFVFLNCKLTADTTLAKKVHLGRPWRPNARVVYLNTEMGAHIVPAGWENWKNPENEKTAYFAEYKSSGPGANPKARVAWSHQLTAKEAKRYKLKTIFVGKEAWKPAVK</sequence>
<feature type="signal peptide" evidence="5">
    <location>
        <begin position="1"/>
        <end position="20"/>
    </location>
</feature>
<evidence type="ECO:0000256" key="5">
    <source>
        <dbReference type="RuleBase" id="RU000589"/>
    </source>
</evidence>
<organism evidence="7 8">
    <name type="scientific">Hymenobacter arizonensis</name>
    <name type="common">Siccationidurans arizonensis</name>
    <dbReference type="NCBI Taxonomy" id="1227077"/>
    <lineage>
        <taxon>Bacteria</taxon>
        <taxon>Pseudomonadati</taxon>
        <taxon>Bacteroidota</taxon>
        <taxon>Cytophagia</taxon>
        <taxon>Cytophagales</taxon>
        <taxon>Hymenobacteraceae</taxon>
        <taxon>Hymenobacter</taxon>
    </lineage>
</organism>
<dbReference type="PANTHER" id="PTHR31321">
    <property type="entry name" value="ACYL-COA THIOESTER HYDROLASE YBHC-RELATED"/>
    <property type="match status" value="1"/>
</dbReference>
<dbReference type="GO" id="GO:0042545">
    <property type="term" value="P:cell wall modification"/>
    <property type="evidence" value="ECO:0007669"/>
    <property type="project" value="UniProtKB-UniRule"/>
</dbReference>
<dbReference type="UniPathway" id="UPA00545">
    <property type="reaction ID" value="UER00823"/>
</dbReference>
<dbReference type="STRING" id="1227077.SAMN04515668_2443"/>
<accession>A0A1I5YTW6</accession>
<gene>
    <name evidence="7" type="ORF">SAMN04515668_2443</name>
</gene>
<evidence type="ECO:0000256" key="3">
    <source>
        <dbReference type="ARBA" id="ARBA00023085"/>
    </source>
</evidence>
<proteinExistence type="inferred from homology"/>
<dbReference type="GO" id="GO:0009279">
    <property type="term" value="C:cell outer membrane"/>
    <property type="evidence" value="ECO:0007669"/>
    <property type="project" value="TreeGrafter"/>
</dbReference>
<dbReference type="GO" id="GO:0045490">
    <property type="term" value="P:pectin catabolic process"/>
    <property type="evidence" value="ECO:0007669"/>
    <property type="project" value="UniProtKB-UniRule"/>
</dbReference>
<evidence type="ECO:0000313" key="8">
    <source>
        <dbReference type="Proteomes" id="UP000199029"/>
    </source>
</evidence>
<evidence type="ECO:0000256" key="4">
    <source>
        <dbReference type="PROSITE-ProRule" id="PRU10040"/>
    </source>
</evidence>
<comment type="catalytic activity">
    <reaction evidence="5">
        <text>[(1-&gt;4)-alpha-D-galacturonosyl methyl ester](n) + n H2O = [(1-&gt;4)-alpha-D-galacturonosyl](n) + n methanol + n H(+)</text>
        <dbReference type="Rhea" id="RHEA:22380"/>
        <dbReference type="Rhea" id="RHEA-COMP:14570"/>
        <dbReference type="Rhea" id="RHEA-COMP:14573"/>
        <dbReference type="ChEBI" id="CHEBI:15377"/>
        <dbReference type="ChEBI" id="CHEBI:15378"/>
        <dbReference type="ChEBI" id="CHEBI:17790"/>
        <dbReference type="ChEBI" id="CHEBI:140522"/>
        <dbReference type="ChEBI" id="CHEBI:140523"/>
        <dbReference type="EC" id="3.1.1.11"/>
    </reaction>
</comment>
<keyword evidence="2 5" id="KW-0378">Hydrolase</keyword>
<dbReference type="RefSeq" id="WP_092673293.1">
    <property type="nucleotide sequence ID" value="NZ_FOXS01000003.1"/>
</dbReference>
<dbReference type="GO" id="GO:0030599">
    <property type="term" value="F:pectinesterase activity"/>
    <property type="evidence" value="ECO:0007669"/>
    <property type="project" value="UniProtKB-UniRule"/>
</dbReference>
<dbReference type="EC" id="3.1.1.11" evidence="5"/>
<reference evidence="8" key="1">
    <citation type="submission" date="2016-10" db="EMBL/GenBank/DDBJ databases">
        <authorList>
            <person name="Varghese N."/>
            <person name="Submissions S."/>
        </authorList>
    </citation>
    <scope>NUCLEOTIDE SEQUENCE [LARGE SCALE GENOMIC DNA]</scope>
    <source>
        <strain evidence="8">OR362-8,ATCC BAA-1266,JCM 13504</strain>
    </source>
</reference>
<dbReference type="Pfam" id="PF01095">
    <property type="entry name" value="Pectinesterase"/>
    <property type="match status" value="1"/>
</dbReference>
<feature type="chain" id="PRO_5011329589" description="Pectinesterase" evidence="5">
    <location>
        <begin position="21"/>
        <end position="323"/>
    </location>
</feature>
<dbReference type="Proteomes" id="UP000199029">
    <property type="component" value="Unassembled WGS sequence"/>
</dbReference>
<evidence type="ECO:0000256" key="1">
    <source>
        <dbReference type="ARBA" id="ARBA00008891"/>
    </source>
</evidence>
<keyword evidence="5" id="KW-0732">Signal</keyword>
<keyword evidence="8" id="KW-1185">Reference proteome</keyword>
<evidence type="ECO:0000259" key="6">
    <source>
        <dbReference type="Pfam" id="PF01095"/>
    </source>
</evidence>
<feature type="domain" description="Pectinesterase catalytic" evidence="6">
    <location>
        <begin position="29"/>
        <end position="310"/>
    </location>
</feature>
<dbReference type="PROSITE" id="PS00800">
    <property type="entry name" value="PECTINESTERASE_1"/>
    <property type="match status" value="1"/>
</dbReference>
<dbReference type="OrthoDB" id="9804686at2"/>
<keyword evidence="3 5" id="KW-0063">Aspartyl esterase</keyword>
<dbReference type="InterPro" id="IPR012334">
    <property type="entry name" value="Pectin_lyas_fold"/>
</dbReference>
<dbReference type="EMBL" id="FOXS01000003">
    <property type="protein sequence ID" value="SFQ47701.1"/>
    <property type="molecule type" value="Genomic_DNA"/>
</dbReference>
<comment type="similarity">
    <text evidence="1">Belongs to the pectinesterase family.</text>
</comment>
<dbReference type="InterPro" id="IPR011050">
    <property type="entry name" value="Pectin_lyase_fold/virulence"/>
</dbReference>
<name>A0A1I5YTW6_HYMAR</name>
<feature type="active site" evidence="4">
    <location>
        <position position="181"/>
    </location>
</feature>
<dbReference type="PROSITE" id="PS00503">
    <property type="entry name" value="PECTINESTERASE_2"/>
    <property type="match status" value="1"/>
</dbReference>
<dbReference type="InterPro" id="IPR033131">
    <property type="entry name" value="Pectinesterase_Asp_AS"/>
</dbReference>
<dbReference type="SUPFAM" id="SSF51126">
    <property type="entry name" value="Pectin lyase-like"/>
    <property type="match status" value="1"/>
</dbReference>
<evidence type="ECO:0000313" key="7">
    <source>
        <dbReference type="EMBL" id="SFQ47701.1"/>
    </source>
</evidence>
<dbReference type="Gene3D" id="2.160.20.10">
    <property type="entry name" value="Single-stranded right-handed beta-helix, Pectin lyase-like"/>
    <property type="match status" value="1"/>
</dbReference>
<dbReference type="InterPro" id="IPR018040">
    <property type="entry name" value="Pectinesterase_Tyr_AS"/>
</dbReference>
<protein>
    <recommendedName>
        <fullName evidence="5">Pectinesterase</fullName>
        <ecNumber evidence="5">3.1.1.11</ecNumber>
    </recommendedName>
</protein>
<dbReference type="AlphaFoldDB" id="A0A1I5YTW6"/>
<dbReference type="PANTHER" id="PTHR31321:SF57">
    <property type="entry name" value="PECTINESTERASE 53-RELATED"/>
    <property type="match status" value="1"/>
</dbReference>